<evidence type="ECO:0000256" key="2">
    <source>
        <dbReference type="ARBA" id="ARBA00022747"/>
    </source>
</evidence>
<accession>A0ABX3GR42</accession>
<comment type="caution">
    <text evidence="6">The sequence shown here is derived from an EMBL/GenBank/DDBJ whole genome shotgun (WGS) entry which is preliminary data.</text>
</comment>
<keyword evidence="3" id="KW-0238">DNA-binding</keyword>
<name>A0ABX3GR42_9BACL</name>
<dbReference type="InterPro" id="IPR052021">
    <property type="entry name" value="Type-I_RS_S_subunit"/>
</dbReference>
<dbReference type="Pfam" id="PF01420">
    <property type="entry name" value="Methylase_S"/>
    <property type="match status" value="1"/>
</dbReference>
<dbReference type="Gene3D" id="3.90.220.20">
    <property type="entry name" value="DNA methylase specificity domains"/>
    <property type="match status" value="1"/>
</dbReference>
<dbReference type="SUPFAM" id="SSF116734">
    <property type="entry name" value="DNA methylase specificity domain"/>
    <property type="match status" value="1"/>
</dbReference>
<comment type="similarity">
    <text evidence="1">Belongs to the type-I restriction system S methylase family.</text>
</comment>
<dbReference type="InterPro" id="IPR000055">
    <property type="entry name" value="Restrct_endonuc_typeI_TRD"/>
</dbReference>
<evidence type="ECO:0000259" key="5">
    <source>
        <dbReference type="Pfam" id="PF01420"/>
    </source>
</evidence>
<evidence type="ECO:0000256" key="4">
    <source>
        <dbReference type="SAM" id="Coils"/>
    </source>
</evidence>
<feature type="coiled-coil region" evidence="4">
    <location>
        <begin position="488"/>
        <end position="515"/>
    </location>
</feature>
<dbReference type="Proteomes" id="UP000187158">
    <property type="component" value="Unassembled WGS sequence"/>
</dbReference>
<dbReference type="Gene3D" id="3.40.50.150">
    <property type="entry name" value="Vaccinia Virus protein VP39"/>
    <property type="match status" value="1"/>
</dbReference>
<gene>
    <name evidence="6" type="ORF">BSO21_09580</name>
</gene>
<dbReference type="InterPro" id="IPR044946">
    <property type="entry name" value="Restrct_endonuc_typeI_TRD_sf"/>
</dbReference>
<evidence type="ECO:0000313" key="6">
    <source>
        <dbReference type="EMBL" id="OMD35138.1"/>
    </source>
</evidence>
<evidence type="ECO:0000256" key="1">
    <source>
        <dbReference type="ARBA" id="ARBA00010923"/>
    </source>
</evidence>
<dbReference type="EMBL" id="MPVP01000042">
    <property type="protein sequence ID" value="OMD35138.1"/>
    <property type="molecule type" value="Genomic_DNA"/>
</dbReference>
<keyword evidence="6" id="KW-0540">Nuclease</keyword>
<dbReference type="InterPro" id="IPR029063">
    <property type="entry name" value="SAM-dependent_MTases_sf"/>
</dbReference>
<dbReference type="SUPFAM" id="SSF53335">
    <property type="entry name" value="S-adenosyl-L-methionine-dependent methyltransferases"/>
    <property type="match status" value="1"/>
</dbReference>
<dbReference type="PANTHER" id="PTHR30408:SF12">
    <property type="entry name" value="TYPE I RESTRICTION ENZYME MJAVIII SPECIFICITY SUBUNIT"/>
    <property type="match status" value="1"/>
</dbReference>
<keyword evidence="4" id="KW-0175">Coiled coil</keyword>
<evidence type="ECO:0000256" key="3">
    <source>
        <dbReference type="ARBA" id="ARBA00023125"/>
    </source>
</evidence>
<sequence length="528" mass="61138">MIESFWNICLLHDISSRDQLLREAVRVTHTRNVLEQQKVANHTLLEPEVLFRWMKEHVGERELGHFPGDQYLFYKLYQAGWNIDLLEYALQTLQQDRVTGGIIVHSGIMDRFVTMCDHHHYQSLLITETEKYIRGLVDKQCFKQSFRLTLLTENYIFAKLLKVYFEPYPNVNVIQGSIYHPLPLNEKFEAILAIPNFGMKMDEDDEVTIRDSEGVAVNHLIPLLQDGGRISVTFPARMMFQSGSIVTWRKQTNELIPVCNINLLPDGLFRPFTSIKTYQVEFGNLPAKEVHLGRLQLQKMALVSEREITIHAEQFLQLENWRIDMMLEEDHDLLHVFQQAAVPKVKLRDVAEIFRGKSILKQNLKSGSIRVLNISNLDDSEVILDELETIDEEERKVRRYEILSDDLVMTCRGTVNKMAVFPGSEGIVIASANIIVIRFKSTILSQYAKIFLESPVGSTLIKGLQRGTTVMNLNPADVAEIEIPLLTKEKQIDRINKYNEEKQRYKTIVQEATTRWEQVKNQLYGELY</sequence>
<protein>
    <submittedName>
        <fullName evidence="6">Restriction endonuclease subunit S</fullName>
    </submittedName>
</protein>
<keyword evidence="7" id="KW-1185">Reference proteome</keyword>
<feature type="domain" description="Type I restriction modification DNA specificity" evidence="5">
    <location>
        <begin position="344"/>
        <end position="491"/>
    </location>
</feature>
<dbReference type="GO" id="GO:0004519">
    <property type="term" value="F:endonuclease activity"/>
    <property type="evidence" value="ECO:0007669"/>
    <property type="project" value="UniProtKB-KW"/>
</dbReference>
<evidence type="ECO:0000313" key="7">
    <source>
        <dbReference type="Proteomes" id="UP000187158"/>
    </source>
</evidence>
<keyword evidence="6" id="KW-0378">Hydrolase</keyword>
<proteinExistence type="inferred from homology"/>
<reference evidence="6 7" key="1">
    <citation type="submission" date="2016-11" db="EMBL/GenBank/DDBJ databases">
        <title>Paenibacillus species isolates.</title>
        <authorList>
            <person name="Beno S.M."/>
        </authorList>
    </citation>
    <scope>NUCLEOTIDE SEQUENCE [LARGE SCALE GENOMIC DNA]</scope>
    <source>
        <strain evidence="6 7">FSL H7-0433</strain>
    </source>
</reference>
<keyword evidence="6" id="KW-0255">Endonuclease</keyword>
<organism evidence="6 7">
    <name type="scientific">Paenibacillus odorifer</name>
    <dbReference type="NCBI Taxonomy" id="189426"/>
    <lineage>
        <taxon>Bacteria</taxon>
        <taxon>Bacillati</taxon>
        <taxon>Bacillota</taxon>
        <taxon>Bacilli</taxon>
        <taxon>Bacillales</taxon>
        <taxon>Paenibacillaceae</taxon>
        <taxon>Paenibacillus</taxon>
    </lineage>
</organism>
<keyword evidence="2" id="KW-0680">Restriction system</keyword>
<dbReference type="PANTHER" id="PTHR30408">
    <property type="entry name" value="TYPE-1 RESTRICTION ENZYME ECOKI SPECIFICITY PROTEIN"/>
    <property type="match status" value="1"/>
</dbReference>